<dbReference type="InterPro" id="IPR036890">
    <property type="entry name" value="HATPase_C_sf"/>
</dbReference>
<protein>
    <submittedName>
        <fullName evidence="2">ATP-binding protein</fullName>
    </submittedName>
</protein>
<dbReference type="RefSeq" id="WP_206942373.1">
    <property type="nucleotide sequence ID" value="NZ_JAFLNF010000006.1"/>
</dbReference>
<proteinExistence type="predicted"/>
<dbReference type="Gene3D" id="3.30.565.10">
    <property type="entry name" value="Histidine kinase-like ATPase, C-terminal domain"/>
    <property type="match status" value="1"/>
</dbReference>
<organism evidence="2 3">
    <name type="scientific">Roseibium limicola</name>
    <dbReference type="NCBI Taxonomy" id="2816037"/>
    <lineage>
        <taxon>Bacteria</taxon>
        <taxon>Pseudomonadati</taxon>
        <taxon>Pseudomonadota</taxon>
        <taxon>Alphaproteobacteria</taxon>
        <taxon>Hyphomicrobiales</taxon>
        <taxon>Stappiaceae</taxon>
        <taxon>Roseibium</taxon>
    </lineage>
</organism>
<dbReference type="EMBL" id="JAFLNF010000006">
    <property type="protein sequence ID" value="MBO0346545.1"/>
    <property type="molecule type" value="Genomic_DNA"/>
</dbReference>
<evidence type="ECO:0000313" key="2">
    <source>
        <dbReference type="EMBL" id="MBO0346545.1"/>
    </source>
</evidence>
<gene>
    <name evidence="2" type="ORF">J0X15_15035</name>
</gene>
<evidence type="ECO:0000313" key="3">
    <source>
        <dbReference type="Proteomes" id="UP000664779"/>
    </source>
</evidence>
<keyword evidence="3" id="KW-1185">Reference proteome</keyword>
<dbReference type="InterPro" id="IPR003594">
    <property type="entry name" value="HATPase_dom"/>
</dbReference>
<sequence>MKKSDSNKPDAASVSPEIRPAKTAIPPRLWDDEGLRQALEGLKPGFRFSFRTMQEGWVAAQALSKWYPDPDTAEMGIWELIVNAIEHGNLGINNEEKSIFIAAGSLEEEIERRLRLPVFRDRVVEVEFCRTSERNCLVVRDQGGGFDYQTFVDREAFTDRSNGRGIVLARDLAFDDLQYRGCGNEVIATCEFSETAG</sequence>
<comment type="caution">
    <text evidence="2">The sequence shown here is derived from an EMBL/GenBank/DDBJ whole genome shotgun (WGS) entry which is preliminary data.</text>
</comment>
<dbReference type="SUPFAM" id="SSF55874">
    <property type="entry name" value="ATPase domain of HSP90 chaperone/DNA topoisomerase II/histidine kinase"/>
    <property type="match status" value="1"/>
</dbReference>
<dbReference type="Proteomes" id="UP000664779">
    <property type="component" value="Unassembled WGS sequence"/>
</dbReference>
<feature type="domain" description="Histidine kinase/HSP90-like ATPase" evidence="1">
    <location>
        <begin position="74"/>
        <end position="189"/>
    </location>
</feature>
<keyword evidence="2" id="KW-0547">Nucleotide-binding</keyword>
<accession>A0A939EQL9</accession>
<evidence type="ECO:0000259" key="1">
    <source>
        <dbReference type="Pfam" id="PF13581"/>
    </source>
</evidence>
<dbReference type="Pfam" id="PF13581">
    <property type="entry name" value="HATPase_c_2"/>
    <property type="match status" value="1"/>
</dbReference>
<keyword evidence="2" id="KW-0067">ATP-binding</keyword>
<dbReference type="AlphaFoldDB" id="A0A939EQL9"/>
<name>A0A939EQL9_9HYPH</name>
<dbReference type="CDD" id="cd16936">
    <property type="entry name" value="HATPase_RsbW-like"/>
    <property type="match status" value="1"/>
</dbReference>
<reference evidence="2" key="1">
    <citation type="submission" date="2021-03" db="EMBL/GenBank/DDBJ databases">
        <title>Roseibium sp. CAU 1637 isolated from Incheon.</title>
        <authorList>
            <person name="Kim W."/>
        </authorList>
    </citation>
    <scope>NUCLEOTIDE SEQUENCE</scope>
    <source>
        <strain evidence="2">CAU 1637</strain>
    </source>
</reference>
<dbReference type="GO" id="GO:0005524">
    <property type="term" value="F:ATP binding"/>
    <property type="evidence" value="ECO:0007669"/>
    <property type="project" value="UniProtKB-KW"/>
</dbReference>